<evidence type="ECO:0000313" key="16">
    <source>
        <dbReference type="EnsemblMetazoa" id="AATE008241-PA.1"/>
    </source>
</evidence>
<dbReference type="InterPro" id="IPR015526">
    <property type="entry name" value="Frizzled/SFRP"/>
</dbReference>
<dbReference type="VEuPathDB" id="VectorBase:AATE008241"/>
<proteinExistence type="inferred from homology"/>
<evidence type="ECO:0000256" key="10">
    <source>
        <dbReference type="ARBA" id="ARBA00023157"/>
    </source>
</evidence>
<dbReference type="InterPro" id="IPR036790">
    <property type="entry name" value="Frizzled_dom_sf"/>
</dbReference>
<organism evidence="16">
    <name type="scientific">Anopheles atroparvus</name>
    <name type="common">European mosquito</name>
    <dbReference type="NCBI Taxonomy" id="41427"/>
    <lineage>
        <taxon>Eukaryota</taxon>
        <taxon>Metazoa</taxon>
        <taxon>Ecdysozoa</taxon>
        <taxon>Arthropoda</taxon>
        <taxon>Hexapoda</taxon>
        <taxon>Insecta</taxon>
        <taxon>Pterygota</taxon>
        <taxon>Neoptera</taxon>
        <taxon>Endopterygota</taxon>
        <taxon>Diptera</taxon>
        <taxon>Nematocera</taxon>
        <taxon>Culicoidea</taxon>
        <taxon>Culicidae</taxon>
        <taxon>Anophelinae</taxon>
        <taxon>Anopheles</taxon>
    </lineage>
</organism>
<keyword evidence="12" id="KW-0325">Glycoprotein</keyword>
<evidence type="ECO:0000256" key="8">
    <source>
        <dbReference type="ARBA" id="ARBA00022989"/>
    </source>
</evidence>
<dbReference type="Gene3D" id="1.10.2000.10">
    <property type="entry name" value="Frizzled cysteine-rich domain"/>
    <property type="match status" value="1"/>
</dbReference>
<sequence>MSPRVAVVFLPAVLVLAALLCLPPTVAIQQQQQQETIIAPEVKTSIAGEEIQHQTRCEPITITFCTGIQYNQTIMPNLVGHTKQEEAALEVHQFVPLVNINCSPDLKFFLCLLYAPACTILIFPIPPCRSLCESARACESIIRMFVFQWPEKFECSKFPVDGGKELCISKHNSTETTPIPTSTTLQTPKAVAPAYAPAAPHRKPGDAESGVMPGDAKSPGSIGSL</sequence>
<accession>A0A182IZ19</accession>
<feature type="compositionally biased region" description="Low complexity" evidence="14">
    <location>
        <begin position="175"/>
        <end position="199"/>
    </location>
</feature>
<dbReference type="EnsemblMetazoa" id="AATE008241-RA">
    <property type="protein sequence ID" value="AATE008241-PA.1"/>
    <property type="gene ID" value="AATE008241"/>
</dbReference>
<feature type="signal peptide" evidence="15">
    <location>
        <begin position="1"/>
        <end position="27"/>
    </location>
</feature>
<name>A0A182IZ19_ANOAO</name>
<evidence type="ECO:0000256" key="7">
    <source>
        <dbReference type="ARBA" id="ARBA00022729"/>
    </source>
</evidence>
<keyword evidence="6" id="KW-0812">Transmembrane</keyword>
<evidence type="ECO:0000256" key="15">
    <source>
        <dbReference type="SAM" id="SignalP"/>
    </source>
</evidence>
<evidence type="ECO:0000256" key="6">
    <source>
        <dbReference type="ARBA" id="ARBA00022692"/>
    </source>
</evidence>
<keyword evidence="3" id="KW-0217">Developmental protein</keyword>
<evidence type="ECO:0000256" key="11">
    <source>
        <dbReference type="ARBA" id="ARBA00023170"/>
    </source>
</evidence>
<dbReference type="GO" id="GO:0005886">
    <property type="term" value="C:plasma membrane"/>
    <property type="evidence" value="ECO:0007669"/>
    <property type="project" value="UniProtKB-SubCell"/>
</dbReference>
<evidence type="ECO:0000256" key="13">
    <source>
        <dbReference type="PROSITE-ProRule" id="PRU00090"/>
    </source>
</evidence>
<keyword evidence="4" id="KW-1003">Cell membrane</keyword>
<evidence type="ECO:0000256" key="2">
    <source>
        <dbReference type="ARBA" id="ARBA00008077"/>
    </source>
</evidence>
<evidence type="ECO:0000256" key="14">
    <source>
        <dbReference type="SAM" id="MobiDB-lite"/>
    </source>
</evidence>
<feature type="disulfide bond" evidence="13">
    <location>
        <begin position="57"/>
        <end position="118"/>
    </location>
</feature>
<evidence type="ECO:0000256" key="12">
    <source>
        <dbReference type="ARBA" id="ARBA00023180"/>
    </source>
</evidence>
<dbReference type="GO" id="GO:0017147">
    <property type="term" value="F:Wnt-protein binding"/>
    <property type="evidence" value="ECO:0007669"/>
    <property type="project" value="TreeGrafter"/>
</dbReference>
<keyword evidence="8" id="KW-1133">Transmembrane helix</keyword>
<dbReference type="SUPFAM" id="SSF63501">
    <property type="entry name" value="Frizzled cysteine-rich domain"/>
    <property type="match status" value="1"/>
</dbReference>
<keyword evidence="9" id="KW-0472">Membrane</keyword>
<reference evidence="16" key="1">
    <citation type="submission" date="2022-08" db="UniProtKB">
        <authorList>
            <consortium name="EnsemblMetazoa"/>
        </authorList>
    </citation>
    <scope>IDENTIFICATION</scope>
    <source>
        <strain evidence="16">EBRO</strain>
    </source>
</reference>
<evidence type="ECO:0000256" key="5">
    <source>
        <dbReference type="ARBA" id="ARBA00022687"/>
    </source>
</evidence>
<protein>
    <submittedName>
        <fullName evidence="16">Uncharacterized protein</fullName>
    </submittedName>
</protein>
<dbReference type="STRING" id="41427.A0A182IZ19"/>
<dbReference type="PANTHER" id="PTHR11309">
    <property type="entry name" value="FRIZZLED"/>
    <property type="match status" value="1"/>
</dbReference>
<keyword evidence="11" id="KW-0675">Receptor</keyword>
<dbReference type="PROSITE" id="PS50038">
    <property type="entry name" value="FZ"/>
    <property type="match status" value="1"/>
</dbReference>
<keyword evidence="10 13" id="KW-1015">Disulfide bond</keyword>
<dbReference type="GO" id="GO:0060070">
    <property type="term" value="P:canonical Wnt signaling pathway"/>
    <property type="evidence" value="ECO:0007669"/>
    <property type="project" value="TreeGrafter"/>
</dbReference>
<dbReference type="PANTHER" id="PTHR11309:SF47">
    <property type="entry name" value="FRIZZLED"/>
    <property type="match status" value="1"/>
</dbReference>
<dbReference type="FunFam" id="1.10.2000.10:FF:000016">
    <property type="entry name" value="Frizzled"/>
    <property type="match status" value="1"/>
</dbReference>
<evidence type="ECO:0000256" key="1">
    <source>
        <dbReference type="ARBA" id="ARBA00004651"/>
    </source>
</evidence>
<dbReference type="InterPro" id="IPR020067">
    <property type="entry name" value="Frizzled_dom"/>
</dbReference>
<dbReference type="GO" id="GO:0042813">
    <property type="term" value="F:Wnt receptor activity"/>
    <property type="evidence" value="ECO:0007669"/>
    <property type="project" value="TreeGrafter"/>
</dbReference>
<comment type="subcellular location">
    <subcellularLocation>
        <location evidence="1">Cell membrane</location>
        <topology evidence="1">Multi-pass membrane protein</topology>
    </subcellularLocation>
</comment>
<dbReference type="GO" id="GO:0035567">
    <property type="term" value="P:non-canonical Wnt signaling pathway"/>
    <property type="evidence" value="ECO:0007669"/>
    <property type="project" value="TreeGrafter"/>
</dbReference>
<feature type="region of interest" description="Disordered" evidence="14">
    <location>
        <begin position="175"/>
        <end position="225"/>
    </location>
</feature>
<keyword evidence="7 15" id="KW-0732">Signal</keyword>
<evidence type="ECO:0000256" key="4">
    <source>
        <dbReference type="ARBA" id="ARBA00022475"/>
    </source>
</evidence>
<evidence type="ECO:0000256" key="3">
    <source>
        <dbReference type="ARBA" id="ARBA00022473"/>
    </source>
</evidence>
<dbReference type="Pfam" id="PF01392">
    <property type="entry name" value="Fz"/>
    <property type="match status" value="1"/>
</dbReference>
<dbReference type="AlphaFoldDB" id="A0A182IZ19"/>
<dbReference type="SMART" id="SM00063">
    <property type="entry name" value="FRI"/>
    <property type="match status" value="1"/>
</dbReference>
<comment type="similarity">
    <text evidence="2">Belongs to the G-protein coupled receptor Fz/Smo family.</text>
</comment>
<feature type="disulfide bond" evidence="13">
    <location>
        <begin position="65"/>
        <end position="111"/>
    </location>
</feature>
<evidence type="ECO:0000256" key="9">
    <source>
        <dbReference type="ARBA" id="ARBA00023136"/>
    </source>
</evidence>
<keyword evidence="5" id="KW-0879">Wnt signaling pathway</keyword>
<comment type="caution">
    <text evidence="13">Lacks conserved residue(s) required for the propagation of feature annotation.</text>
</comment>
<feature type="chain" id="PRO_5043893065" evidence="15">
    <location>
        <begin position="28"/>
        <end position="225"/>
    </location>
</feature>